<accession>A0A8A0RM42</accession>
<evidence type="ECO:0000313" key="2">
    <source>
        <dbReference type="Proteomes" id="UP000662904"/>
    </source>
</evidence>
<dbReference type="PANTHER" id="PTHR37804:SF1">
    <property type="entry name" value="CDAA REGULATORY PROTEIN CDAR"/>
    <property type="match status" value="1"/>
</dbReference>
<dbReference type="Gene3D" id="2.170.120.30">
    <property type="match status" value="2"/>
</dbReference>
<reference evidence="1" key="1">
    <citation type="submission" date="2020-07" db="EMBL/GenBank/DDBJ databases">
        <title>Koleobacter methoxysyntrophicus gen. nov., sp. nov., a novel anaerobic bacterium isolated from deep subsurface oil field and proposal of Koleobacterales ord. nov. in the phylum Firmicutes.</title>
        <authorList>
            <person name="Sakamoto S."/>
            <person name="Tamaki H."/>
        </authorList>
    </citation>
    <scope>NUCLEOTIDE SEQUENCE</scope>
    <source>
        <strain evidence="1">NRmbB1</strain>
    </source>
</reference>
<name>A0A8A0RM42_9FIRM</name>
<keyword evidence="2" id="KW-1185">Reference proteome</keyword>
<organism evidence="1 2">
    <name type="scientific">Koleobacter methoxysyntrophicus</name>
    <dbReference type="NCBI Taxonomy" id="2751313"/>
    <lineage>
        <taxon>Bacteria</taxon>
        <taxon>Bacillati</taxon>
        <taxon>Bacillota</taxon>
        <taxon>Clostridia</taxon>
        <taxon>Koleobacterales</taxon>
        <taxon>Koleobacteraceae</taxon>
        <taxon>Koleobacter</taxon>
    </lineage>
</organism>
<sequence>MDNILRNNMSIKLISILVAVLLWMYVIGEQNPYIIHIYRDVPVKLNNLDTANFALKEEEAGFKVSVRVRGRRATISELTKSEIKAEVNLRGRMEGENLIPVAVTVPDNVELLDINPPEIMVTLEPIIEKQVPIVVRLTGTPAGGFAAMDPSAKPGEAVLKGARSVVESVKSAFVSVDISGKNRDVKGNFPLRVVDEKNGEVKNITFRPETVDVIVPIVKKADVEVIPKITGSPAGGYAVSDITVVPLTLSVTGEDEVVESLNELYTEGLDITGLSQDIQKEVKVILPEGVRPVRGEKDTVTVFINIEKEVEGSLKITKEVDVINLQDGYEAVIEPVEITLNFKGLRQFVDNVKEDDINIYVNLKNLKQGVYNAKLQVGVPENITLLDYSPKNISVEIREKQEDITDDEERRKNQ</sequence>
<dbReference type="Proteomes" id="UP000662904">
    <property type="component" value="Chromosome"/>
</dbReference>
<dbReference type="Pfam" id="PF07949">
    <property type="entry name" value="YbbR"/>
    <property type="match status" value="3"/>
</dbReference>
<dbReference type="EMBL" id="CP059066">
    <property type="protein sequence ID" value="QSQ08276.1"/>
    <property type="molecule type" value="Genomic_DNA"/>
</dbReference>
<dbReference type="Gene3D" id="2.170.120.40">
    <property type="entry name" value="YbbR-like domain"/>
    <property type="match status" value="2"/>
</dbReference>
<dbReference type="InterPro" id="IPR012505">
    <property type="entry name" value="YbbR"/>
</dbReference>
<dbReference type="PANTHER" id="PTHR37804">
    <property type="entry name" value="CDAA REGULATORY PROTEIN CDAR"/>
    <property type="match status" value="1"/>
</dbReference>
<proteinExistence type="predicted"/>
<protein>
    <submittedName>
        <fullName evidence="1">CdaA regulatory protein CdaR</fullName>
    </submittedName>
</protein>
<dbReference type="KEGG" id="kme:H0A61_00596"/>
<dbReference type="InterPro" id="IPR053154">
    <property type="entry name" value="c-di-AMP_regulator"/>
</dbReference>
<dbReference type="RefSeq" id="WP_206708496.1">
    <property type="nucleotide sequence ID" value="NZ_CP059066.1"/>
</dbReference>
<dbReference type="AlphaFoldDB" id="A0A8A0RM42"/>
<gene>
    <name evidence="1" type="primary">cdaR</name>
    <name evidence="1" type="ORF">H0A61_00596</name>
</gene>
<evidence type="ECO:0000313" key="1">
    <source>
        <dbReference type="EMBL" id="QSQ08276.1"/>
    </source>
</evidence>